<reference evidence="2" key="1">
    <citation type="journal article" date="2023" name="Plant J.">
        <title>The genome of the king protea, Protea cynaroides.</title>
        <authorList>
            <person name="Chang J."/>
            <person name="Duong T.A."/>
            <person name="Schoeman C."/>
            <person name="Ma X."/>
            <person name="Roodt D."/>
            <person name="Barker N."/>
            <person name="Li Z."/>
            <person name="Van de Peer Y."/>
            <person name="Mizrachi E."/>
        </authorList>
    </citation>
    <scope>NUCLEOTIDE SEQUENCE</scope>
    <source>
        <tissue evidence="2">Young leaves</tissue>
    </source>
</reference>
<sequence length="102" mass="11493">MYDDAIIPRFHLASESSREKFSLDPEELKRKQEQRKAAKGAEGSKKMGGKTKAPCPKVTETPDQEVWSDGKGSGAPSLKKARTTTKFIPKDYVRFFTIPYKL</sequence>
<evidence type="ECO:0000313" key="3">
    <source>
        <dbReference type="Proteomes" id="UP001141806"/>
    </source>
</evidence>
<comment type="caution">
    <text evidence="2">The sequence shown here is derived from an EMBL/GenBank/DDBJ whole genome shotgun (WGS) entry which is preliminary data.</text>
</comment>
<dbReference type="Proteomes" id="UP001141806">
    <property type="component" value="Unassembled WGS sequence"/>
</dbReference>
<gene>
    <name evidence="2" type="ORF">NE237_007005</name>
</gene>
<feature type="compositionally biased region" description="Basic and acidic residues" evidence="1">
    <location>
        <begin position="16"/>
        <end position="36"/>
    </location>
</feature>
<organism evidence="2 3">
    <name type="scientific">Protea cynaroides</name>
    <dbReference type="NCBI Taxonomy" id="273540"/>
    <lineage>
        <taxon>Eukaryota</taxon>
        <taxon>Viridiplantae</taxon>
        <taxon>Streptophyta</taxon>
        <taxon>Embryophyta</taxon>
        <taxon>Tracheophyta</taxon>
        <taxon>Spermatophyta</taxon>
        <taxon>Magnoliopsida</taxon>
        <taxon>Proteales</taxon>
        <taxon>Proteaceae</taxon>
        <taxon>Protea</taxon>
    </lineage>
</organism>
<dbReference type="AlphaFoldDB" id="A0A9Q0KP62"/>
<dbReference type="EMBL" id="JAMYWD010000004">
    <property type="protein sequence ID" value="KAJ4973831.1"/>
    <property type="molecule type" value="Genomic_DNA"/>
</dbReference>
<keyword evidence="3" id="KW-1185">Reference proteome</keyword>
<protein>
    <submittedName>
        <fullName evidence="2">Uncharacterized protein</fullName>
    </submittedName>
</protein>
<feature type="region of interest" description="Disordered" evidence="1">
    <location>
        <begin position="16"/>
        <end position="80"/>
    </location>
</feature>
<name>A0A9Q0KP62_9MAGN</name>
<evidence type="ECO:0000313" key="2">
    <source>
        <dbReference type="EMBL" id="KAJ4973831.1"/>
    </source>
</evidence>
<evidence type="ECO:0000256" key="1">
    <source>
        <dbReference type="SAM" id="MobiDB-lite"/>
    </source>
</evidence>
<proteinExistence type="predicted"/>
<accession>A0A9Q0KP62</accession>